<dbReference type="GO" id="GO:0019005">
    <property type="term" value="C:SCF ubiquitin ligase complex"/>
    <property type="evidence" value="ECO:0007669"/>
    <property type="project" value="TreeGrafter"/>
</dbReference>
<gene>
    <name evidence="5" type="primary">LOC106177464</name>
</gene>
<evidence type="ECO:0000313" key="5">
    <source>
        <dbReference type="RefSeq" id="XP_013415685.1"/>
    </source>
</evidence>
<dbReference type="InterPro" id="IPR009091">
    <property type="entry name" value="RCC1/BLIP-II"/>
</dbReference>
<sequence length="1856" mass="205505">MRPKLIEDLYPRARIVDIACGDTHCLALGQDNEVYAWGNNAMGQCGQGHTQSPITRPKKVTGLEGTSIHQISAGTSHSVAWTALPTDRQVVAWHRPFCMDLQEGTFSMLRLFLERYCEGLDSEEPLPPYPTKSAHENFTLLCLKLLSTHLSLALAGGMSTSVLGKEARPLRMLLFRLMDSATPETVQQAVSETLSVGAPLLLPPLRERMELLHSLLPQGPERWNSLTKGQRMQLSIILTSLQDNCHVASLLGFGYAVDTSGQPDQILVDSDMHLAELLMKTILRNLSFYTMEVLNDLVVAGEKEEKPSEDLGPPACLQQLLGSMQKHVLAYCYVNSTDESLTSPALGLLHKHLSLMLPLTGEIFQKAWSILIDHGQSEELLNKIKDLLYSSQAGALLFQMIHSLQLLPVKTIIPILHDLLALLPTIDKLNRLLPAATVVEDQELGWPLHSTPESADASIVPLTPPVQSWVWLVDLERACALLVGRCIGGMLMGAPMSSEEKETAGWLQAHLLSNGLEMSAEELDKVLDCVVTSAISGCGDSEDSSSDVQIPLSGKIPVLLQIAQGQNTGPAADICQQMLEYARSREWDCTEEEDDPLLTTVSRYTLACFLKHTDLLNQTVSSSNTVPNKQMLEIYKAVFKVRQKLMAIKSSQPEPGEAQSQPVVDEGEREEETRGTPRESMENREEEERSREEEREEPDSNEIAGERRRREMRERLRELAGEIMGAEDRRERMREREPERLREREREPEGREDIEEPDTQTVRDDWKRKSKQKVKGNVLDAASSYEAVCKAVIRRCALLLCGIKTALTEEDLFPSVPEHEESGNLGSPLAIARSGSHPQLSQMWQHNRMTTLSDTNTEQSGVQQMGSLQAVKETLKRLRWRRDRLTSHHHPESDSHTILKTVLKELTQFVLDEGLPESVKMISGNVEEELGASTRPQVIARAMEHQQVRAECRMEALNQMLEMLSPDKDIRQESAGGNTDSFSASHPVMTVTSLLTSVHLQILAGCFDLGVMNSDHINDCHIYHYQDGVRAAPAQSQQEIQFAVHKIYELLVEALDRQEKIGGVNKGAQQRLTLVTIFALSVKYQPIDISLAVSTGLPQMLVKFCNSLLSFVRPLQPILYSGQSQLDIVLEVASIRLLQILAITGGTYAYKLSSSVIQALVDILHMQLQKLLDCACGKFLAEKSPVGGATGQDGETQTTEAEQERIEEKKGIDGMVEFNIKVSQSALGDFLVFLRRVALSKSAQVHFASKQWINVLLSIAGQTEEGVPVVSNLRCRLLALHLLETVLPAFNTDTEMEQMKDVVNQLFHSLTQNMWLTPSVVAKQHTIQKEKEMDQQLELFSSEDSVAKLKSGAVEEVMASQEALFDPDKSLNCSVENGHTLVHGAGGRGYGLGTTGVTSGCYQWKFLIVKENKGNEGTCVGISKWPVQDYSHRTTSDMWLYRAYSGNIYHNGEQTLALPSFTQGDYITCILDMDARTLAFGKNGEDPKIAFEDIDGCELFPCVMFYSSNPGEKVKITDMQVRGAPRDLLPGDPMCAPAMAVIIESTVHLLRVLHLLEGWGSTINLCLLDRLKIIRQLIKMLEKENEKDGSPAPDVPLRQEDGAAADDNLEQEMAVEALCKEVWPALAVIGGTDRGLRVGGRCIHKSTSRKGTLLGVVKDGSDYVKIQWDDSDASTSDAPVSQLEAGESTTFDMSKLSGLTPSLVQDIMALSAITEDRIALELKKAKGESEDGKKKNQEDSGLHKSLEKKLDADIAQVLADESPEDHNADKRQATQDRSSPDQNLESSGETKELTRHIRGQLDQICSQVESNVETIQTLATQMVSGVMNENEAEQSLAPDDTVAQQNPNQQTRQGQS</sequence>
<dbReference type="CDD" id="cd12881">
    <property type="entry name" value="SPRY_HERC1"/>
    <property type="match status" value="1"/>
</dbReference>
<dbReference type="SMART" id="SM00449">
    <property type="entry name" value="SPRY"/>
    <property type="match status" value="1"/>
</dbReference>
<dbReference type="RefSeq" id="XP_013415685.1">
    <property type="nucleotide sequence ID" value="XM_013560231.2"/>
</dbReference>
<organism evidence="4 5">
    <name type="scientific">Lingula anatina</name>
    <name type="common">Brachiopod</name>
    <name type="synonym">Lingula unguis</name>
    <dbReference type="NCBI Taxonomy" id="7574"/>
    <lineage>
        <taxon>Eukaryota</taxon>
        <taxon>Metazoa</taxon>
        <taxon>Spiralia</taxon>
        <taxon>Lophotrochozoa</taxon>
        <taxon>Brachiopoda</taxon>
        <taxon>Linguliformea</taxon>
        <taxon>Lingulata</taxon>
        <taxon>Lingulida</taxon>
        <taxon>Linguloidea</taxon>
        <taxon>Lingulidae</taxon>
        <taxon>Lingula</taxon>
    </lineage>
</organism>
<dbReference type="InterPro" id="IPR035768">
    <property type="entry name" value="SPRY_HERC1"/>
</dbReference>
<feature type="compositionally biased region" description="Low complexity" evidence="2">
    <location>
        <begin position="1844"/>
        <end position="1856"/>
    </location>
</feature>
<keyword evidence="4" id="KW-1185">Reference proteome</keyword>
<accession>A0A1S3JZ51</accession>
<feature type="region of interest" description="Disordered" evidence="2">
    <location>
        <begin position="1761"/>
        <end position="1793"/>
    </location>
</feature>
<feature type="compositionally biased region" description="Basic and acidic residues" evidence="2">
    <location>
        <begin position="671"/>
        <end position="693"/>
    </location>
</feature>
<evidence type="ECO:0000256" key="1">
    <source>
        <dbReference type="PROSITE-ProRule" id="PRU00235"/>
    </source>
</evidence>
<dbReference type="PROSITE" id="PS50012">
    <property type="entry name" value="RCC1_3"/>
    <property type="match status" value="2"/>
</dbReference>
<feature type="region of interest" description="Disordered" evidence="2">
    <location>
        <begin position="1724"/>
        <end position="1745"/>
    </location>
</feature>
<protein>
    <submittedName>
        <fullName evidence="5">Probable E3 ubiquitin-protein ligase HERC1 isoform X2</fullName>
    </submittedName>
</protein>
<evidence type="ECO:0000256" key="2">
    <source>
        <dbReference type="SAM" id="MobiDB-lite"/>
    </source>
</evidence>
<dbReference type="Gene3D" id="2.130.10.30">
    <property type="entry name" value="Regulator of chromosome condensation 1/beta-lactamase-inhibitor protein II"/>
    <property type="match status" value="1"/>
</dbReference>
<dbReference type="InterPro" id="IPR003877">
    <property type="entry name" value="SPRY_dom"/>
</dbReference>
<dbReference type="InterPro" id="IPR001870">
    <property type="entry name" value="B30.2/SPRY"/>
</dbReference>
<dbReference type="GeneID" id="106177464"/>
<dbReference type="OrthoDB" id="239701at2759"/>
<dbReference type="SUPFAM" id="SSF50985">
    <property type="entry name" value="RCC1/BLIP-II"/>
    <property type="match status" value="1"/>
</dbReference>
<dbReference type="InterPro" id="IPR000408">
    <property type="entry name" value="Reg_chr_condens"/>
</dbReference>
<dbReference type="SUPFAM" id="SSF49899">
    <property type="entry name" value="Concanavalin A-like lectins/glucanases"/>
    <property type="match status" value="1"/>
</dbReference>
<dbReference type="InterPro" id="IPR013320">
    <property type="entry name" value="ConA-like_dom_sf"/>
</dbReference>
<feature type="domain" description="B30.2/SPRY" evidence="3">
    <location>
        <begin position="1332"/>
        <end position="1523"/>
    </location>
</feature>
<dbReference type="InParanoid" id="A0A1S3JZ51"/>
<dbReference type="PROSITE" id="PS50188">
    <property type="entry name" value="B302_SPRY"/>
    <property type="match status" value="1"/>
</dbReference>
<dbReference type="Pfam" id="PF00415">
    <property type="entry name" value="RCC1"/>
    <property type="match status" value="1"/>
</dbReference>
<feature type="compositionally biased region" description="Basic and acidic residues" evidence="2">
    <location>
        <begin position="1764"/>
        <end position="1774"/>
    </location>
</feature>
<dbReference type="InterPro" id="IPR043136">
    <property type="entry name" value="B30.2/SPRY_sf"/>
</dbReference>
<reference evidence="5" key="1">
    <citation type="submission" date="2025-08" db="UniProtKB">
        <authorList>
            <consortium name="RefSeq"/>
        </authorList>
    </citation>
    <scope>IDENTIFICATION</scope>
    <source>
        <tissue evidence="5">Gonads</tissue>
    </source>
</reference>
<dbReference type="FunFam" id="2.60.120.920:FF:000015">
    <property type="entry name" value="LOW QUALITY PROTEIN: probable E3 ubiquitin-protein ligase HERC1"/>
    <property type="match status" value="1"/>
</dbReference>
<dbReference type="PANTHER" id="PTHR12245:SF13">
    <property type="entry name" value="B30.2_SPRY DOMAIN-CONTAINING PROTEIN"/>
    <property type="match status" value="1"/>
</dbReference>
<evidence type="ECO:0000259" key="3">
    <source>
        <dbReference type="PROSITE" id="PS50188"/>
    </source>
</evidence>
<dbReference type="Pfam" id="PF00622">
    <property type="entry name" value="SPRY"/>
    <property type="match status" value="1"/>
</dbReference>
<evidence type="ECO:0000313" key="4">
    <source>
        <dbReference type="Proteomes" id="UP000085678"/>
    </source>
</evidence>
<feature type="repeat" description="RCC1" evidence="1">
    <location>
        <begin position="32"/>
        <end position="84"/>
    </location>
</feature>
<feature type="region of interest" description="Disordered" evidence="2">
    <location>
        <begin position="649"/>
        <end position="708"/>
    </location>
</feature>
<feature type="compositionally biased region" description="Polar residues" evidence="2">
    <location>
        <begin position="1775"/>
        <end position="1787"/>
    </location>
</feature>
<feature type="compositionally biased region" description="Basic and acidic residues" evidence="2">
    <location>
        <begin position="727"/>
        <end position="751"/>
    </location>
</feature>
<name>A0A1S3JZ51_LINAN</name>
<dbReference type="STRING" id="7574.A0A1S3JZ51"/>
<feature type="region of interest" description="Disordered" evidence="2">
    <location>
        <begin position="727"/>
        <end position="768"/>
    </location>
</feature>
<proteinExistence type="predicted"/>
<dbReference type="GO" id="GO:0043161">
    <property type="term" value="P:proteasome-mediated ubiquitin-dependent protein catabolic process"/>
    <property type="evidence" value="ECO:0007669"/>
    <property type="project" value="TreeGrafter"/>
</dbReference>
<feature type="repeat" description="RCC1" evidence="1">
    <location>
        <begin position="1"/>
        <end position="31"/>
    </location>
</feature>
<feature type="compositionally biased region" description="Polar residues" evidence="2">
    <location>
        <begin position="649"/>
        <end position="662"/>
    </location>
</feature>
<feature type="region of interest" description="Disordered" evidence="2">
    <location>
        <begin position="1826"/>
        <end position="1856"/>
    </location>
</feature>
<dbReference type="InterPro" id="IPR050672">
    <property type="entry name" value="FBXO45-Fsn/SPSB_families"/>
</dbReference>
<dbReference type="Proteomes" id="UP000085678">
    <property type="component" value="Unplaced"/>
</dbReference>
<dbReference type="PANTHER" id="PTHR12245">
    <property type="entry name" value="SPRY DOMAIN CONTAINING SOCS BOX PROTEIN"/>
    <property type="match status" value="1"/>
</dbReference>
<dbReference type="Gene3D" id="2.60.120.920">
    <property type="match status" value="1"/>
</dbReference>